<feature type="chain" id="PRO_5020813486" evidence="1">
    <location>
        <begin position="24"/>
        <end position="169"/>
    </location>
</feature>
<dbReference type="SUPFAM" id="SSF160574">
    <property type="entry name" value="BT0923-like"/>
    <property type="match status" value="1"/>
</dbReference>
<evidence type="ECO:0000313" key="3">
    <source>
        <dbReference type="Proteomes" id="UP000308181"/>
    </source>
</evidence>
<dbReference type="Gene3D" id="3.10.450.360">
    <property type="match status" value="1"/>
</dbReference>
<accession>A0A4U1BZ77</accession>
<dbReference type="RefSeq" id="WP_136826568.1">
    <property type="nucleotide sequence ID" value="NZ_SWBP01000003.1"/>
</dbReference>
<evidence type="ECO:0000256" key="1">
    <source>
        <dbReference type="SAM" id="SignalP"/>
    </source>
</evidence>
<keyword evidence="3" id="KW-1185">Reference proteome</keyword>
<proteinExistence type="predicted"/>
<keyword evidence="1" id="KW-0732">Signal</keyword>
<dbReference type="EMBL" id="SWBP01000003">
    <property type="protein sequence ID" value="TKB97929.1"/>
    <property type="molecule type" value="Genomic_DNA"/>
</dbReference>
<sequence>MKQSKLMLSLGVFIFGFTALAFAQDTLPEVKVVAFNYRYLNSVDNKELAIPVKRLEMEAAAFDLKNSEYYEDVYDNYFISFYIPEGSILAVYDKEGKLLRTAEKFKNIKIPTPVAEAVVKKYPDWKIAKDVYLVSYFSATDESTKTYKLLLEKDNKRLRVKTNEKGEFL</sequence>
<organism evidence="2 3">
    <name type="scientific">Pedobacter cryophilus</name>
    <dbReference type="NCBI Taxonomy" id="2571271"/>
    <lineage>
        <taxon>Bacteria</taxon>
        <taxon>Pseudomonadati</taxon>
        <taxon>Bacteroidota</taxon>
        <taxon>Sphingobacteriia</taxon>
        <taxon>Sphingobacteriales</taxon>
        <taxon>Sphingobacteriaceae</taxon>
        <taxon>Pedobacter</taxon>
    </lineage>
</organism>
<evidence type="ECO:0000313" key="2">
    <source>
        <dbReference type="EMBL" id="TKB97929.1"/>
    </source>
</evidence>
<reference evidence="2 3" key="1">
    <citation type="submission" date="2019-04" db="EMBL/GenBank/DDBJ databases">
        <title>Pedobacter sp. AR-3-17 sp. nov., isolated from Arctic soil.</title>
        <authorList>
            <person name="Dahal R.H."/>
            <person name="Kim D.-U."/>
        </authorList>
    </citation>
    <scope>NUCLEOTIDE SEQUENCE [LARGE SCALE GENOMIC DNA]</scope>
    <source>
        <strain evidence="2 3">AR-3-17</strain>
    </source>
</reference>
<name>A0A4U1BZ77_9SPHI</name>
<protein>
    <submittedName>
        <fullName evidence="2">Nicotinate-nucleotide adenylyltransferase</fullName>
    </submittedName>
</protein>
<dbReference type="Proteomes" id="UP000308181">
    <property type="component" value="Unassembled WGS sequence"/>
</dbReference>
<keyword evidence="2" id="KW-0548">Nucleotidyltransferase</keyword>
<feature type="signal peptide" evidence="1">
    <location>
        <begin position="1"/>
        <end position="23"/>
    </location>
</feature>
<dbReference type="AlphaFoldDB" id="A0A4U1BZ77"/>
<dbReference type="GO" id="GO:0016779">
    <property type="term" value="F:nucleotidyltransferase activity"/>
    <property type="evidence" value="ECO:0007669"/>
    <property type="project" value="UniProtKB-KW"/>
</dbReference>
<comment type="caution">
    <text evidence="2">The sequence shown here is derived from an EMBL/GenBank/DDBJ whole genome shotgun (WGS) entry which is preliminary data.</text>
</comment>
<gene>
    <name evidence="2" type="ORF">FA046_11330</name>
</gene>
<dbReference type="OrthoDB" id="668160at2"/>
<keyword evidence="2" id="KW-0808">Transferase</keyword>